<evidence type="ECO:0000313" key="1">
    <source>
        <dbReference type="EMBL" id="ANZ29961.1"/>
    </source>
</evidence>
<dbReference type="RefSeq" id="WP_042383581.1">
    <property type="nucleotide sequence ID" value="NZ_CP012712.1"/>
</dbReference>
<dbReference type="EMBL" id="CP016622">
    <property type="protein sequence ID" value="ANZ29961.1"/>
    <property type="molecule type" value="Genomic_DNA"/>
</dbReference>
<keyword evidence="2" id="KW-1185">Reference proteome</keyword>
<name>A0AAN0YN97_PARTM</name>
<accession>A0AAN0YN97</accession>
<dbReference type="Proteomes" id="UP000093052">
    <property type="component" value="Chromosome"/>
</dbReference>
<protein>
    <submittedName>
        <fullName evidence="1">Uncharacterized protein</fullName>
    </submittedName>
</protein>
<organism evidence="1 2">
    <name type="scientific">Parageobacillus thermoglucosidasius</name>
    <name type="common">Geobacillus thermoglucosidasius</name>
    <dbReference type="NCBI Taxonomy" id="1426"/>
    <lineage>
        <taxon>Bacteria</taxon>
        <taxon>Bacillati</taxon>
        <taxon>Bacillota</taxon>
        <taxon>Bacilli</taxon>
        <taxon>Bacillales</taxon>
        <taxon>Anoxybacillaceae</taxon>
        <taxon>Parageobacillus</taxon>
    </lineage>
</organism>
<reference evidence="2" key="1">
    <citation type="journal article" date="2016" name="Genome Announc.">
        <title>Complete Genome Sequence of Geobacillus thermoglucosidasius NCIMB 11955, the Progenitor of a Bioethanol Production Strain.</title>
        <authorList>
            <person name="Sheng L."/>
            <person name="Zhang Y."/>
            <person name="Minton N.P."/>
        </authorList>
    </citation>
    <scope>NUCLEOTIDE SEQUENCE [LARGE SCALE GENOMIC DNA]</scope>
    <source>
        <strain evidence="2">NCIMB 11955</strain>
    </source>
</reference>
<dbReference type="AlphaFoldDB" id="A0AAN0YN97"/>
<dbReference type="GeneID" id="70360273"/>
<dbReference type="KEGG" id="ptl:AOT13_07615"/>
<gene>
    <name evidence="1" type="ORF">BCV53_07625</name>
</gene>
<proteinExistence type="predicted"/>
<evidence type="ECO:0000313" key="2">
    <source>
        <dbReference type="Proteomes" id="UP000093052"/>
    </source>
</evidence>
<sequence length="133" mass="14913">MPIMLPPISDDDALGLETYLTFAISQMGDRIARHCVNLLISCIKSVERSKRIVGVRIRQTGELAARGRMMIFRFRLILWLGNMDMDQKERSANTASIYFISSFQINTGSALFVRIQTALLQIIASIGELADGF</sequence>